<sequence>MAGHEEYLEKVRKYDAGADEEHVKKLYNRLRLTISNRDAATVACSDKSELETIRDGFCKKTLGLDAKHSDDEIMDVLKKVCEEMSGDGGNKHRIPFYYLVAKHTNTLDKL</sequence>
<evidence type="ECO:0000313" key="1">
    <source>
        <dbReference type="EMBL" id="MFC3302094.1"/>
    </source>
</evidence>
<dbReference type="RefSeq" id="WP_189574318.1">
    <property type="nucleotide sequence ID" value="NZ_BMXU01000001.1"/>
</dbReference>
<dbReference type="EMBL" id="JBHRVA010000002">
    <property type="protein sequence ID" value="MFC3302094.1"/>
    <property type="molecule type" value="Genomic_DNA"/>
</dbReference>
<accession>A0ABV7M9H0</accession>
<dbReference type="InterPro" id="IPR021274">
    <property type="entry name" value="DUF2853"/>
</dbReference>
<dbReference type="SUPFAM" id="SSF158587">
    <property type="entry name" value="Jann4075-like"/>
    <property type="match status" value="1"/>
</dbReference>
<proteinExistence type="predicted"/>
<evidence type="ECO:0000313" key="2">
    <source>
        <dbReference type="Proteomes" id="UP001595607"/>
    </source>
</evidence>
<organism evidence="1 2">
    <name type="scientific">Parvularcula lutaonensis</name>
    <dbReference type="NCBI Taxonomy" id="491923"/>
    <lineage>
        <taxon>Bacteria</taxon>
        <taxon>Pseudomonadati</taxon>
        <taxon>Pseudomonadota</taxon>
        <taxon>Alphaproteobacteria</taxon>
        <taxon>Parvularculales</taxon>
        <taxon>Parvularculaceae</taxon>
        <taxon>Parvularcula</taxon>
    </lineage>
</organism>
<dbReference type="InterPro" id="IPR023154">
    <property type="entry name" value="Jann4075-like_sf"/>
</dbReference>
<gene>
    <name evidence="1" type="ORF">ACFONP_05045</name>
</gene>
<dbReference type="Proteomes" id="UP001595607">
    <property type="component" value="Unassembled WGS sequence"/>
</dbReference>
<keyword evidence="2" id="KW-1185">Reference proteome</keyword>
<protein>
    <submittedName>
        <fullName evidence="1">DUF2853 family protein</fullName>
    </submittedName>
</protein>
<name>A0ABV7M9H0_9PROT</name>
<dbReference type="Gene3D" id="1.10.238.120">
    <property type="entry name" value="Jann4075-like"/>
    <property type="match status" value="1"/>
</dbReference>
<dbReference type="Pfam" id="PF11015">
    <property type="entry name" value="DUF2853"/>
    <property type="match status" value="1"/>
</dbReference>
<comment type="caution">
    <text evidence="1">The sequence shown here is derived from an EMBL/GenBank/DDBJ whole genome shotgun (WGS) entry which is preliminary data.</text>
</comment>
<reference evidence="2" key="1">
    <citation type="journal article" date="2019" name="Int. J. Syst. Evol. Microbiol.">
        <title>The Global Catalogue of Microorganisms (GCM) 10K type strain sequencing project: providing services to taxonomists for standard genome sequencing and annotation.</title>
        <authorList>
            <consortium name="The Broad Institute Genomics Platform"/>
            <consortium name="The Broad Institute Genome Sequencing Center for Infectious Disease"/>
            <person name="Wu L."/>
            <person name="Ma J."/>
        </authorList>
    </citation>
    <scope>NUCLEOTIDE SEQUENCE [LARGE SCALE GENOMIC DNA]</scope>
    <source>
        <strain evidence="2">KCTC 22245</strain>
    </source>
</reference>